<dbReference type="SUPFAM" id="SSF53098">
    <property type="entry name" value="Ribonuclease H-like"/>
    <property type="match status" value="1"/>
</dbReference>
<accession>A0A087BFK0</accession>
<sequence length="189" mass="21550">MTRKTEALLWVDIETTGTDPRHDLMLEIGLRCTSMDANTEYARYESIIKPGVLPTDRGFAYAHRMHEANGLINEVIDASPELCSTARVALAVIDFTQSMAETHVLHPAGTNMMGFDLPFLEHYLFAEDQWGRFHKLLSYRALDMTAIRLTQTALGADPYEHYTQTKPHRVTDCLDTDISEYIEWLDLVK</sequence>
<reference evidence="1 2" key="1">
    <citation type="submission" date="2014-03" db="EMBL/GenBank/DDBJ databases">
        <title>Genomics of Bifidobacteria.</title>
        <authorList>
            <person name="Ventura M."/>
            <person name="Milani C."/>
            <person name="Lugli G.A."/>
        </authorList>
    </citation>
    <scope>NUCLEOTIDE SEQUENCE [LARGE SCALE GENOMIC DNA]</scope>
    <source>
        <strain evidence="1 2">LMG 21814</strain>
    </source>
</reference>
<dbReference type="InterPro" id="IPR012337">
    <property type="entry name" value="RNaseH-like_sf"/>
</dbReference>
<protein>
    <submittedName>
        <fullName evidence="1">Oligoribonuclease Orn</fullName>
    </submittedName>
</protein>
<dbReference type="InterPro" id="IPR036397">
    <property type="entry name" value="RNaseH_sf"/>
</dbReference>
<organism evidence="1 2">
    <name type="scientific">Bifidobacterium longum subsp. suis</name>
    <dbReference type="NCBI Taxonomy" id="1695"/>
    <lineage>
        <taxon>Bacteria</taxon>
        <taxon>Bacillati</taxon>
        <taxon>Actinomycetota</taxon>
        <taxon>Actinomycetes</taxon>
        <taxon>Bifidobacteriales</taxon>
        <taxon>Bifidobacteriaceae</taxon>
        <taxon>Bifidobacterium</taxon>
    </lineage>
</organism>
<gene>
    <name evidence="1" type="ORF">BLSS_0101</name>
</gene>
<dbReference type="Gene3D" id="3.30.420.10">
    <property type="entry name" value="Ribonuclease H-like superfamily/Ribonuclease H"/>
    <property type="match status" value="1"/>
</dbReference>
<dbReference type="GO" id="GO:0003676">
    <property type="term" value="F:nucleic acid binding"/>
    <property type="evidence" value="ECO:0007669"/>
    <property type="project" value="InterPro"/>
</dbReference>
<evidence type="ECO:0000313" key="1">
    <source>
        <dbReference type="EMBL" id="KFI69800.1"/>
    </source>
</evidence>
<comment type="caution">
    <text evidence="1">The sequence shown here is derived from an EMBL/GenBank/DDBJ whole genome shotgun (WGS) entry which is preliminary data.</text>
</comment>
<proteinExistence type="predicted"/>
<dbReference type="AlphaFoldDB" id="A0A087BFK0"/>
<dbReference type="RefSeq" id="WP_032683799.1">
    <property type="nucleotide sequence ID" value="NZ_JGZA01000015.1"/>
</dbReference>
<dbReference type="EMBL" id="JGZA01000015">
    <property type="protein sequence ID" value="KFI69800.1"/>
    <property type="molecule type" value="Genomic_DNA"/>
</dbReference>
<name>A0A087BFK0_BIFLN</name>
<dbReference type="Proteomes" id="UP000029024">
    <property type="component" value="Unassembled WGS sequence"/>
</dbReference>
<evidence type="ECO:0000313" key="2">
    <source>
        <dbReference type="Proteomes" id="UP000029024"/>
    </source>
</evidence>